<evidence type="ECO:0000313" key="22">
    <source>
        <dbReference type="Proteomes" id="UP001209486"/>
    </source>
</evidence>
<dbReference type="NCBIfam" id="TIGR00392">
    <property type="entry name" value="ileS"/>
    <property type="match status" value="1"/>
</dbReference>
<comment type="subunit">
    <text evidence="4 15">Monomer.</text>
</comment>
<dbReference type="InterPro" id="IPR013155">
    <property type="entry name" value="M/V/L/I-tRNA-synth_anticd-bd"/>
</dbReference>
<evidence type="ECO:0000256" key="2">
    <source>
        <dbReference type="ARBA" id="ARBA00004496"/>
    </source>
</evidence>
<dbReference type="EMBL" id="JABCUV010000001">
    <property type="protein sequence ID" value="NMW92564.1"/>
    <property type="molecule type" value="Genomic_DNA"/>
</dbReference>
<dbReference type="GO" id="GO:0000049">
    <property type="term" value="F:tRNA binding"/>
    <property type="evidence" value="ECO:0007669"/>
    <property type="project" value="InterPro"/>
</dbReference>
<comment type="catalytic activity">
    <reaction evidence="14 15">
        <text>tRNA(Ile) + L-isoleucine + ATP = L-isoleucyl-tRNA(Ile) + AMP + diphosphate</text>
        <dbReference type="Rhea" id="RHEA:11060"/>
        <dbReference type="Rhea" id="RHEA-COMP:9666"/>
        <dbReference type="Rhea" id="RHEA-COMP:9695"/>
        <dbReference type="ChEBI" id="CHEBI:30616"/>
        <dbReference type="ChEBI" id="CHEBI:33019"/>
        <dbReference type="ChEBI" id="CHEBI:58045"/>
        <dbReference type="ChEBI" id="CHEBI:78442"/>
        <dbReference type="ChEBI" id="CHEBI:78528"/>
        <dbReference type="ChEBI" id="CHEBI:456215"/>
        <dbReference type="EC" id="6.1.1.5"/>
    </reaction>
</comment>
<evidence type="ECO:0000256" key="7">
    <source>
        <dbReference type="ARBA" id="ARBA00022723"/>
    </source>
</evidence>
<evidence type="ECO:0000259" key="17">
    <source>
        <dbReference type="Pfam" id="PF00133"/>
    </source>
</evidence>
<dbReference type="PRINTS" id="PR00984">
    <property type="entry name" value="TRNASYNTHILE"/>
</dbReference>
<evidence type="ECO:0000256" key="6">
    <source>
        <dbReference type="ARBA" id="ARBA00022598"/>
    </source>
</evidence>
<dbReference type="CDD" id="cd07961">
    <property type="entry name" value="Anticodon_Ia_Ile_ABEc"/>
    <property type="match status" value="1"/>
</dbReference>
<feature type="region of interest" description="Disordered" evidence="16">
    <location>
        <begin position="1"/>
        <end position="27"/>
    </location>
</feature>
<evidence type="ECO:0000256" key="16">
    <source>
        <dbReference type="SAM" id="MobiDB-lite"/>
    </source>
</evidence>
<dbReference type="InterPro" id="IPR009080">
    <property type="entry name" value="tRNAsynth_Ia_anticodon-bd"/>
</dbReference>
<evidence type="ECO:0000256" key="9">
    <source>
        <dbReference type="ARBA" id="ARBA00022833"/>
    </source>
</evidence>
<dbReference type="PROSITE" id="PS00178">
    <property type="entry name" value="AA_TRNA_LIGASE_I"/>
    <property type="match status" value="1"/>
</dbReference>
<feature type="domain" description="Methionyl/Valyl/Leucyl/Isoleucyl-tRNA synthetase anticodon-binding" evidence="18">
    <location>
        <begin position="749"/>
        <end position="886"/>
    </location>
</feature>
<dbReference type="GO" id="GO:0005737">
    <property type="term" value="C:cytoplasm"/>
    <property type="evidence" value="ECO:0007669"/>
    <property type="project" value="UniProtKB-SubCell"/>
</dbReference>
<dbReference type="Pfam" id="PF08264">
    <property type="entry name" value="Anticodon_1"/>
    <property type="match status" value="1"/>
</dbReference>
<gene>
    <name evidence="15" type="primary">ileS</name>
    <name evidence="19" type="ORF">FYZ43_10895</name>
    <name evidence="20" type="ORF">HHJ74_02375</name>
</gene>
<keyword evidence="5 15" id="KW-0963">Cytoplasm</keyword>
<dbReference type="EMBL" id="VSZY01000030">
    <property type="protein sequence ID" value="MCU9969869.1"/>
    <property type="molecule type" value="Genomic_DNA"/>
</dbReference>
<keyword evidence="10 15" id="KW-0067">ATP-binding</keyword>
<dbReference type="SUPFAM" id="SSF52374">
    <property type="entry name" value="Nucleotidylyl transferase"/>
    <property type="match status" value="1"/>
</dbReference>
<dbReference type="InterPro" id="IPR002301">
    <property type="entry name" value="Ile-tRNA-ligase"/>
</dbReference>
<dbReference type="Pfam" id="PF00133">
    <property type="entry name" value="tRNA-synt_1"/>
    <property type="match status" value="1"/>
</dbReference>
<reference evidence="19 22" key="1">
    <citation type="submission" date="2019-08" db="EMBL/GenBank/DDBJ databases">
        <title>Comparison of rpoB and gyrB Sequences from Mobiluncus Species and Development of a Multiplex PCR Method for Clinical Detection of Mobiluncus curtisii and Mobiluncus mulieris.</title>
        <authorList>
            <person name="Yang L."/>
            <person name="Shen Y."/>
            <person name="Xu G."/>
            <person name="Shu L.-B."/>
            <person name="Hu J."/>
            <person name="Zhang R."/>
            <person name="Wang Y."/>
            <person name="Zhou H.-W."/>
            <person name="Zhang X."/>
        </authorList>
    </citation>
    <scope>NUCLEOTIDE SEQUENCE [LARGE SCALE GENOMIC DNA]</scope>
    <source>
        <strain evidence="19 22">M26</strain>
    </source>
</reference>
<dbReference type="Gene3D" id="1.10.730.10">
    <property type="entry name" value="Isoleucyl-tRNA Synthetase, Domain 1"/>
    <property type="match status" value="1"/>
</dbReference>
<evidence type="ECO:0000256" key="1">
    <source>
        <dbReference type="ARBA" id="ARBA00001947"/>
    </source>
</evidence>
<dbReference type="InterPro" id="IPR033709">
    <property type="entry name" value="Anticodon_Ile_ABEc"/>
</dbReference>
<evidence type="ECO:0000256" key="3">
    <source>
        <dbReference type="ARBA" id="ARBA00007078"/>
    </source>
</evidence>
<feature type="short sequence motif" description="'KMSKS' region" evidence="15">
    <location>
        <begin position="653"/>
        <end position="657"/>
    </location>
</feature>
<comment type="function">
    <text evidence="13 15">Catalyzes the attachment of isoleucine to tRNA(Ile). As IleRS can inadvertently accommodate and process structurally similar amino acids such as valine, to avoid such errors it has two additional distinct tRNA(Ile)-dependent editing activities. One activity is designated as 'pretransfer' editing and involves the hydrolysis of activated Val-AMP. The other activity is designated 'posttransfer' editing and involves deacylation of mischarged Val-tRNA(Ile).</text>
</comment>
<dbReference type="Pfam" id="PF19302">
    <property type="entry name" value="DUF5915"/>
    <property type="match status" value="1"/>
</dbReference>
<feature type="short sequence motif" description="'HIGH' region" evidence="15">
    <location>
        <begin position="64"/>
        <end position="74"/>
    </location>
</feature>
<evidence type="ECO:0000256" key="15">
    <source>
        <dbReference type="HAMAP-Rule" id="MF_02003"/>
    </source>
</evidence>
<reference evidence="20 21" key="2">
    <citation type="submission" date="2020-04" db="EMBL/GenBank/DDBJ databases">
        <title>Antimicrobial susceptibility and clonality of vaginal-derived multi-drug resistant Mobiluncus isolates in China.</title>
        <authorList>
            <person name="Zhang X."/>
        </authorList>
    </citation>
    <scope>NUCLEOTIDE SEQUENCE [LARGE SCALE GENOMIC DNA]</scope>
    <source>
        <strain evidence="20 21">7</strain>
    </source>
</reference>
<evidence type="ECO:0000256" key="11">
    <source>
        <dbReference type="ARBA" id="ARBA00022917"/>
    </source>
</evidence>
<evidence type="ECO:0000259" key="18">
    <source>
        <dbReference type="Pfam" id="PF08264"/>
    </source>
</evidence>
<keyword evidence="12 15" id="KW-0030">Aminoacyl-tRNA synthetase</keyword>
<dbReference type="PANTHER" id="PTHR42780:SF1">
    <property type="entry name" value="ISOLEUCINE--TRNA LIGASE, CYTOPLASMIC"/>
    <property type="match status" value="1"/>
</dbReference>
<dbReference type="InterPro" id="IPR002300">
    <property type="entry name" value="aa-tRNA-synth_Ia"/>
</dbReference>
<evidence type="ECO:0000256" key="12">
    <source>
        <dbReference type="ARBA" id="ARBA00023146"/>
    </source>
</evidence>
<evidence type="ECO:0000256" key="5">
    <source>
        <dbReference type="ARBA" id="ARBA00022490"/>
    </source>
</evidence>
<keyword evidence="9 15" id="KW-0862">Zinc</keyword>
<organism evidence="20 21">
    <name type="scientific">Mobiluncus mulieris</name>
    <dbReference type="NCBI Taxonomy" id="2052"/>
    <lineage>
        <taxon>Bacteria</taxon>
        <taxon>Bacillati</taxon>
        <taxon>Actinomycetota</taxon>
        <taxon>Actinomycetes</taxon>
        <taxon>Actinomycetales</taxon>
        <taxon>Actinomycetaceae</taxon>
        <taxon>Mobiluncus</taxon>
    </lineage>
</organism>
<feature type="domain" description="Aminoacyl-tRNA synthetase class Ia" evidence="17">
    <location>
        <begin position="31"/>
        <end position="687"/>
    </location>
</feature>
<dbReference type="Gene3D" id="3.40.50.620">
    <property type="entry name" value="HUPs"/>
    <property type="match status" value="2"/>
</dbReference>
<dbReference type="SUPFAM" id="SSF50677">
    <property type="entry name" value="ValRS/IleRS/LeuRS editing domain"/>
    <property type="match status" value="1"/>
</dbReference>
<dbReference type="AlphaFoldDB" id="A0A2J9KT05"/>
<evidence type="ECO:0000313" key="19">
    <source>
        <dbReference type="EMBL" id="MCU9969869.1"/>
    </source>
</evidence>
<dbReference type="InterPro" id="IPR001412">
    <property type="entry name" value="aa-tRNA-synth_I_CS"/>
</dbReference>
<keyword evidence="6 15" id="KW-0436">Ligase</keyword>
<feature type="compositionally biased region" description="Polar residues" evidence="16">
    <location>
        <begin position="16"/>
        <end position="27"/>
    </location>
</feature>
<comment type="cofactor">
    <cofactor evidence="1 15">
        <name>Zn(2+)</name>
        <dbReference type="ChEBI" id="CHEBI:29105"/>
    </cofactor>
</comment>
<comment type="subcellular location">
    <subcellularLocation>
        <location evidence="2 15">Cytoplasm</location>
    </subcellularLocation>
</comment>
<dbReference type="OrthoDB" id="9810365at2"/>
<dbReference type="CDD" id="cd00818">
    <property type="entry name" value="IleRS_core"/>
    <property type="match status" value="1"/>
</dbReference>
<dbReference type="Proteomes" id="UP000582487">
    <property type="component" value="Unassembled WGS sequence"/>
</dbReference>
<evidence type="ECO:0000256" key="10">
    <source>
        <dbReference type="ARBA" id="ARBA00022840"/>
    </source>
</evidence>
<dbReference type="FunFam" id="3.40.50.620:FF:000063">
    <property type="entry name" value="Isoleucine--tRNA ligase"/>
    <property type="match status" value="1"/>
</dbReference>
<sequence length="1094" mass="121907">MSETKRGFYPKHRKSSVPSSPDFPTQETETLAYWKADDTFQASIDQRDAGKNGSNEFVFYDGPPFANGLPHYGHLLTGYVKDIVGRYETMRGYRVERRFGWDTHGLPAELEAERILGIEDKSQIEGEGAMGIKAFNQACRDSVLKYTKEWEEQVTRQARWVDFDNDYKTLDPTFMESVIWAFKTLYDKGLIYEGYKVLPYCWNDGTPLSNHELKMDDDIYQNRTDQTVTVGLRLETGELALIWTTTPWTLPSNLAVAVGPDIDYVRVTPKTGDLAGETVILAEALVSAYTKELGDDPEVSAPFPGSELVGVGYAPIFSYFEAAKAAGVADGTADEAGHVGPGSNAWTIIAADFVSTTDGTGLVHLAPAFGEDDMNVCAVNKIGIVVPVDDEGRLTEDVTDYAGKNVFEANRYIIADLRDVTGPIAARPAEVRARLVRAASYEHSYPHCWRCREPLIYKAVSSWFVKVTAFRDRMVELNQQITWTPAHTKDGIFGNWLAGARDWSISRNRYWGSPIPVWKSDNPAYPRVDVYGSFAELERDFGVKVDNLHRPYIDELVRPNPDDPTGKSMMRRVPEVLDCWFESGSMPYAQVHYPFENQDWFEHHYPGHFIVEYIGQTRGWFYTLHVLATALFDRPAFLNCVSHGIVLGDDGRKMSKSLRNYPDVSEVFDKYGADAMRWFLMSSPVVSGGNLIVTDKGIHDTVRQVLLPVWNAYYFFTLYAGTCSKGAGYDAKLVDVFDAAVVSGLPVMDRYLLSAARELFRDLRGELDAFHIPEACEKVRSFLDLLNNWYIRISRQRFWDEDPQAFDVLYTVLEALMRAIAPMLPLVSEEIWRGLTGERSVHLADYPDWDAAGHDSDLVAAMNEVRGIVSAAHGLRKAEKLRVRLPLAWLRVVSPLHEALADFAGLIAEEVNVKNVEVIGVEGSGLRSHQELALNPKGFAPEVRKLTSKLFAAQKSGAWQLDGDAVVFPGVCVDGEPVRLTGDQFGLSTKVEAEPGTAADVLPSGTFVVLDTEVTEDLEAEGYARDVIRAVQDERKNAGLDVADRVDLDLGVPGERLAWVKRHESLIAAETLSLSVAVHEVAGADLVVKVAKHA</sequence>
<keyword evidence="8 15" id="KW-0547">Nucleotide-binding</keyword>
<dbReference type="EC" id="6.1.1.5" evidence="15"/>
<comment type="domain">
    <text evidence="15">IleRS has two distinct active sites: one for aminoacylation and one for editing. The misactivated valine is translocated from the active site to the editing site, which sterically excludes the correctly activated isoleucine. The single editing site contains two valyl binding pockets, one specific for each substrate (Val-AMP or Val-tRNA(Ile)).</text>
</comment>
<dbReference type="RefSeq" id="WP_036369593.1">
    <property type="nucleotide sequence ID" value="NZ_JABCUP010000031.1"/>
</dbReference>
<evidence type="ECO:0000313" key="21">
    <source>
        <dbReference type="Proteomes" id="UP000582487"/>
    </source>
</evidence>
<dbReference type="GO" id="GO:0008270">
    <property type="term" value="F:zinc ion binding"/>
    <property type="evidence" value="ECO:0007669"/>
    <property type="project" value="UniProtKB-UniRule"/>
</dbReference>
<comment type="caution">
    <text evidence="20">The sequence shown here is derived from an EMBL/GenBank/DDBJ whole genome shotgun (WGS) entry which is preliminary data.</text>
</comment>
<evidence type="ECO:0000313" key="20">
    <source>
        <dbReference type="EMBL" id="NMW92564.1"/>
    </source>
</evidence>
<dbReference type="GO" id="GO:0006428">
    <property type="term" value="P:isoleucyl-tRNA aminoacylation"/>
    <property type="evidence" value="ECO:0007669"/>
    <property type="project" value="UniProtKB-UniRule"/>
</dbReference>
<protein>
    <recommendedName>
        <fullName evidence="15">Isoleucine--tRNA ligase</fullName>
        <ecNumber evidence="15">6.1.1.5</ecNumber>
    </recommendedName>
    <alternativeName>
        <fullName evidence="15">Isoleucyl-tRNA synthetase</fullName>
        <shortName evidence="15">IleRS</shortName>
    </alternativeName>
</protein>
<dbReference type="FunFam" id="3.40.50.620:FF:000075">
    <property type="entry name" value="Isoleucine--tRNA ligase"/>
    <property type="match status" value="1"/>
</dbReference>
<evidence type="ECO:0000256" key="13">
    <source>
        <dbReference type="ARBA" id="ARBA00025217"/>
    </source>
</evidence>
<dbReference type="PANTHER" id="PTHR42780">
    <property type="entry name" value="SOLEUCYL-TRNA SYNTHETASE"/>
    <property type="match status" value="1"/>
</dbReference>
<keyword evidence="11 15" id="KW-0648">Protein biosynthesis</keyword>
<dbReference type="Proteomes" id="UP001209486">
    <property type="component" value="Unassembled WGS sequence"/>
</dbReference>
<dbReference type="HAMAP" id="MF_02003">
    <property type="entry name" value="Ile_tRNA_synth_type2"/>
    <property type="match status" value="1"/>
</dbReference>
<dbReference type="GO" id="GO:0005524">
    <property type="term" value="F:ATP binding"/>
    <property type="evidence" value="ECO:0007669"/>
    <property type="project" value="UniProtKB-UniRule"/>
</dbReference>
<keyword evidence="7 15" id="KW-0479">Metal-binding</keyword>
<proteinExistence type="inferred from homology"/>
<dbReference type="GO" id="GO:0002161">
    <property type="term" value="F:aminoacyl-tRNA deacylase activity"/>
    <property type="evidence" value="ECO:0007669"/>
    <property type="project" value="InterPro"/>
</dbReference>
<dbReference type="GO" id="GO:0004822">
    <property type="term" value="F:isoleucine-tRNA ligase activity"/>
    <property type="evidence" value="ECO:0007669"/>
    <property type="project" value="UniProtKB-UniRule"/>
</dbReference>
<dbReference type="InterPro" id="IPR009008">
    <property type="entry name" value="Val/Leu/Ile-tRNA-synth_edit"/>
</dbReference>
<comment type="similarity">
    <text evidence="3 15">Belongs to the class-I aminoacyl-tRNA synthetase family. IleS type 2 subfamily.</text>
</comment>
<evidence type="ECO:0000256" key="14">
    <source>
        <dbReference type="ARBA" id="ARBA00048359"/>
    </source>
</evidence>
<dbReference type="SUPFAM" id="SSF47323">
    <property type="entry name" value="Anticodon-binding domain of a subclass of class I aminoacyl-tRNA synthetases"/>
    <property type="match status" value="1"/>
</dbReference>
<dbReference type="Gene3D" id="3.90.740.10">
    <property type="entry name" value="Valyl/Leucyl/Isoleucyl-tRNA synthetase, editing domain"/>
    <property type="match status" value="1"/>
</dbReference>
<feature type="binding site" evidence="15">
    <location>
        <position position="656"/>
    </location>
    <ligand>
        <name>ATP</name>
        <dbReference type="ChEBI" id="CHEBI:30616"/>
    </ligand>
</feature>
<evidence type="ECO:0000256" key="4">
    <source>
        <dbReference type="ARBA" id="ARBA00011245"/>
    </source>
</evidence>
<dbReference type="InterPro" id="IPR023586">
    <property type="entry name" value="Ile-tRNA-ligase_type2"/>
</dbReference>
<name>A0A2J9KT05_9ACTO</name>
<evidence type="ECO:0000256" key="8">
    <source>
        <dbReference type="ARBA" id="ARBA00022741"/>
    </source>
</evidence>
<dbReference type="InterPro" id="IPR014729">
    <property type="entry name" value="Rossmann-like_a/b/a_fold"/>
</dbReference>
<accession>A0A2J9KT05</accession>